<keyword evidence="1" id="KW-0732">Signal</keyword>
<gene>
    <name evidence="2" type="ORF">MB824_07390</name>
</gene>
<comment type="caution">
    <text evidence="2">The sequence shown here is derived from an EMBL/GenBank/DDBJ whole genome shotgun (WGS) entry which is preliminary data.</text>
</comment>
<evidence type="ECO:0000313" key="2">
    <source>
        <dbReference type="EMBL" id="MCG6504316.1"/>
    </source>
</evidence>
<reference evidence="2 3" key="1">
    <citation type="submission" date="2022-02" db="EMBL/GenBank/DDBJ databases">
        <title>Genome sequence data of Kingella unionensis sp. nov. strain CICC 24913 (CCUG 75125).</title>
        <authorList>
            <person name="Xiao M."/>
        </authorList>
    </citation>
    <scope>NUCLEOTIDE SEQUENCE [LARGE SCALE GENOMIC DNA]</scope>
    <source>
        <strain evidence="2 3">CICC 24913</strain>
    </source>
</reference>
<evidence type="ECO:0000256" key="1">
    <source>
        <dbReference type="SAM" id="SignalP"/>
    </source>
</evidence>
<proteinExistence type="predicted"/>
<keyword evidence="3" id="KW-1185">Reference proteome</keyword>
<dbReference type="RefSeq" id="WP_238747672.1">
    <property type="nucleotide sequence ID" value="NZ_JAKOOW010000025.1"/>
</dbReference>
<protein>
    <submittedName>
        <fullName evidence="2">Uncharacterized protein</fullName>
    </submittedName>
</protein>
<sequence>MIAQAILAAALGMDFNSALAQAQQQQAALPAAQAELLDQQRGEAVSLAFDACGYGEETPEGEVVADENEAAPPFTVVAAIDRSGRVMQTWRQGGDERFASCAEAQIRQNMRFAAPQEPFFASFEFRF</sequence>
<feature type="signal peptide" evidence="1">
    <location>
        <begin position="1"/>
        <end position="20"/>
    </location>
</feature>
<organism evidence="2 3">
    <name type="scientific">Kingella pumchi</name>
    <dbReference type="NCBI Taxonomy" id="2779506"/>
    <lineage>
        <taxon>Bacteria</taxon>
        <taxon>Pseudomonadati</taxon>
        <taxon>Pseudomonadota</taxon>
        <taxon>Betaproteobacteria</taxon>
        <taxon>Neisseriales</taxon>
        <taxon>Neisseriaceae</taxon>
        <taxon>Kingella</taxon>
    </lineage>
</organism>
<name>A0ABS9NNF7_9NEIS</name>
<feature type="chain" id="PRO_5047214107" evidence="1">
    <location>
        <begin position="21"/>
        <end position="127"/>
    </location>
</feature>
<dbReference type="Proteomes" id="UP001298424">
    <property type="component" value="Unassembled WGS sequence"/>
</dbReference>
<evidence type="ECO:0000313" key="3">
    <source>
        <dbReference type="Proteomes" id="UP001298424"/>
    </source>
</evidence>
<accession>A0ABS9NNF7</accession>
<dbReference type="EMBL" id="JAKOOW010000025">
    <property type="protein sequence ID" value="MCG6504316.1"/>
    <property type="molecule type" value="Genomic_DNA"/>
</dbReference>